<organism evidence="10 11">
    <name type="scientific">Garciella nitratireducens DSM 15102</name>
    <dbReference type="NCBI Taxonomy" id="1121911"/>
    <lineage>
        <taxon>Bacteria</taxon>
        <taxon>Bacillati</taxon>
        <taxon>Bacillota</taxon>
        <taxon>Clostridia</taxon>
        <taxon>Eubacteriales</taxon>
        <taxon>Eubacteriaceae</taxon>
        <taxon>Garciella</taxon>
    </lineage>
</organism>
<dbReference type="GO" id="GO:0006308">
    <property type="term" value="P:DNA catabolic process"/>
    <property type="evidence" value="ECO:0007669"/>
    <property type="project" value="UniProtKB-UniRule"/>
</dbReference>
<dbReference type="PANTHER" id="PTHR30008">
    <property type="entry name" value="EXODEOXYRIBONUCLEASE 7 LARGE SUBUNIT"/>
    <property type="match status" value="1"/>
</dbReference>
<gene>
    <name evidence="5" type="primary">xseA</name>
    <name evidence="10" type="ORF">SAMN02745973_00324</name>
</gene>
<evidence type="ECO:0000256" key="2">
    <source>
        <dbReference type="ARBA" id="ARBA00022722"/>
    </source>
</evidence>
<accession>A0A1T4K428</accession>
<dbReference type="Proteomes" id="UP000196365">
    <property type="component" value="Unassembled WGS sequence"/>
</dbReference>
<dbReference type="EMBL" id="FUWV01000001">
    <property type="protein sequence ID" value="SJZ37075.1"/>
    <property type="molecule type" value="Genomic_DNA"/>
</dbReference>
<dbReference type="Pfam" id="PF02601">
    <property type="entry name" value="Exonuc_VII_L"/>
    <property type="match status" value="1"/>
</dbReference>
<feature type="domain" description="Exonuclease VII large subunit C-terminal" evidence="8">
    <location>
        <begin position="124"/>
        <end position="345"/>
    </location>
</feature>
<dbReference type="RefSeq" id="WP_087677763.1">
    <property type="nucleotide sequence ID" value="NZ_FUWV01000001.1"/>
</dbReference>
<dbReference type="GO" id="GO:0009318">
    <property type="term" value="C:exodeoxyribonuclease VII complex"/>
    <property type="evidence" value="ECO:0007669"/>
    <property type="project" value="UniProtKB-UniRule"/>
</dbReference>
<feature type="domain" description="OB-fold nucleic acid binding" evidence="9">
    <location>
        <begin position="7"/>
        <end position="101"/>
    </location>
</feature>
<comment type="subcellular location">
    <subcellularLocation>
        <location evidence="5 6">Cytoplasm</location>
    </subcellularLocation>
</comment>
<dbReference type="GO" id="GO:0003676">
    <property type="term" value="F:nucleic acid binding"/>
    <property type="evidence" value="ECO:0007669"/>
    <property type="project" value="InterPro"/>
</dbReference>
<proteinExistence type="inferred from homology"/>
<dbReference type="InterPro" id="IPR003753">
    <property type="entry name" value="Exonuc_VII_L"/>
</dbReference>
<dbReference type="OrthoDB" id="9802795at2"/>
<evidence type="ECO:0000256" key="6">
    <source>
        <dbReference type="RuleBase" id="RU004355"/>
    </source>
</evidence>
<keyword evidence="7" id="KW-0175">Coiled coil</keyword>
<name>A0A1T4K428_9FIRM</name>
<dbReference type="PANTHER" id="PTHR30008:SF0">
    <property type="entry name" value="EXODEOXYRIBONUCLEASE 7 LARGE SUBUNIT"/>
    <property type="match status" value="1"/>
</dbReference>
<keyword evidence="11" id="KW-1185">Reference proteome</keyword>
<dbReference type="GO" id="GO:0008855">
    <property type="term" value="F:exodeoxyribonuclease VII activity"/>
    <property type="evidence" value="ECO:0007669"/>
    <property type="project" value="UniProtKB-UniRule"/>
</dbReference>
<keyword evidence="2 5" id="KW-0540">Nuclease</keyword>
<comment type="catalytic activity">
    <reaction evidence="5 6">
        <text>Exonucleolytic cleavage in either 5'- to 3'- or 3'- to 5'-direction to yield nucleoside 5'-phosphates.</text>
        <dbReference type="EC" id="3.1.11.6"/>
    </reaction>
</comment>
<comment type="function">
    <text evidence="5">Bidirectionally degrades single-stranded DNA into large acid-insoluble oligonucleotides, which are then degraded further into small acid-soluble oligonucleotides.</text>
</comment>
<comment type="subunit">
    <text evidence="5">Heterooligomer composed of large and small subunits.</text>
</comment>
<evidence type="ECO:0000313" key="10">
    <source>
        <dbReference type="EMBL" id="SJZ37075.1"/>
    </source>
</evidence>
<evidence type="ECO:0000256" key="7">
    <source>
        <dbReference type="SAM" id="Coils"/>
    </source>
</evidence>
<reference evidence="10 11" key="1">
    <citation type="submission" date="2017-02" db="EMBL/GenBank/DDBJ databases">
        <authorList>
            <person name="Peterson S.W."/>
        </authorList>
    </citation>
    <scope>NUCLEOTIDE SEQUENCE [LARGE SCALE GENOMIC DNA]</scope>
    <source>
        <strain evidence="10 11">DSM 15102</strain>
    </source>
</reference>
<feature type="coiled-coil region" evidence="7">
    <location>
        <begin position="272"/>
        <end position="300"/>
    </location>
</feature>
<evidence type="ECO:0000259" key="9">
    <source>
        <dbReference type="Pfam" id="PF13742"/>
    </source>
</evidence>
<dbReference type="EC" id="3.1.11.6" evidence="5"/>
<keyword evidence="3 5" id="KW-0378">Hydrolase</keyword>
<keyword evidence="1 5" id="KW-0963">Cytoplasm</keyword>
<dbReference type="InterPro" id="IPR025824">
    <property type="entry name" value="OB-fold_nuc-bd_dom"/>
</dbReference>
<dbReference type="InterPro" id="IPR020579">
    <property type="entry name" value="Exonuc_VII_lsu_C"/>
</dbReference>
<sequence>MRVKTFRVSEINDYINKLLNMDIILNNLQVEGEISNFKLHYSGHMYFSLKDERSRIRCVMFKNNVQSLKFLPENGMKVIIKGYISVYERDGQYQLYIQKMEPAGIGALYKAYEQLKEKLEKEGLFKKENKKSLPFFPRKIGIVTSPTGAAIRDIISVIGRRNSNIEIVIYPALVQGVDAGKQIVNGIHYFNEKNKVDVIITARGGGSIEELWTFNEERVVRTIASSRIPIISAVGHETDFTIADFVADVRAATPSAAGELVVPSKIDLKYTLNSLQQRLIKAIENELKLNRKRIEGLKNDQIFMQPYNLLNQYKQQLDWLSSNLIKRIEQNFYTTKEKFQAVQKQFYATNPFSILNRGFAIIRDEKGIFLRTIDTLIEEENIQVILKDGILNCSVNAIKKGGLDIVYKKEKEF</sequence>
<keyword evidence="4 5" id="KW-0269">Exonuclease</keyword>
<dbReference type="NCBIfam" id="TIGR00237">
    <property type="entry name" value="xseA"/>
    <property type="match status" value="1"/>
</dbReference>
<dbReference type="GO" id="GO:0005737">
    <property type="term" value="C:cytoplasm"/>
    <property type="evidence" value="ECO:0007669"/>
    <property type="project" value="UniProtKB-SubCell"/>
</dbReference>
<dbReference type="CDD" id="cd04489">
    <property type="entry name" value="ExoVII_LU_OBF"/>
    <property type="match status" value="1"/>
</dbReference>
<evidence type="ECO:0000256" key="5">
    <source>
        <dbReference type="HAMAP-Rule" id="MF_00378"/>
    </source>
</evidence>
<dbReference type="AlphaFoldDB" id="A0A1T4K428"/>
<protein>
    <recommendedName>
        <fullName evidence="5">Exodeoxyribonuclease 7 large subunit</fullName>
        <ecNumber evidence="5">3.1.11.6</ecNumber>
    </recommendedName>
    <alternativeName>
        <fullName evidence="5">Exodeoxyribonuclease VII large subunit</fullName>
        <shortName evidence="5">Exonuclease VII large subunit</shortName>
    </alternativeName>
</protein>
<dbReference type="HAMAP" id="MF_00378">
    <property type="entry name" value="Exonuc_7_L"/>
    <property type="match status" value="1"/>
</dbReference>
<evidence type="ECO:0000313" key="11">
    <source>
        <dbReference type="Proteomes" id="UP000196365"/>
    </source>
</evidence>
<evidence type="ECO:0000259" key="8">
    <source>
        <dbReference type="Pfam" id="PF02601"/>
    </source>
</evidence>
<comment type="similarity">
    <text evidence="5 6">Belongs to the XseA family.</text>
</comment>
<evidence type="ECO:0000256" key="1">
    <source>
        <dbReference type="ARBA" id="ARBA00022490"/>
    </source>
</evidence>
<evidence type="ECO:0000256" key="4">
    <source>
        <dbReference type="ARBA" id="ARBA00022839"/>
    </source>
</evidence>
<evidence type="ECO:0000256" key="3">
    <source>
        <dbReference type="ARBA" id="ARBA00022801"/>
    </source>
</evidence>
<dbReference type="Pfam" id="PF13742">
    <property type="entry name" value="tRNA_anti_2"/>
    <property type="match status" value="1"/>
</dbReference>